<dbReference type="CDD" id="cd02642">
    <property type="entry name" value="R3H_encore_like"/>
    <property type="match status" value="1"/>
</dbReference>
<feature type="region of interest" description="Disordered" evidence="2">
    <location>
        <begin position="187"/>
        <end position="214"/>
    </location>
</feature>
<accession>A0A0G4IZ20</accession>
<dbReference type="Gene3D" id="3.30.1370.50">
    <property type="entry name" value="R3H-like domain"/>
    <property type="match status" value="1"/>
</dbReference>
<reference evidence="5 6" key="1">
    <citation type="submission" date="2015-02" db="EMBL/GenBank/DDBJ databases">
        <authorList>
            <person name="Chooi Y.-H."/>
        </authorList>
    </citation>
    <scope>NUCLEOTIDE SEQUENCE [LARGE SCALE GENOMIC DNA]</scope>
    <source>
        <strain evidence="5">E3</strain>
    </source>
</reference>
<dbReference type="PANTHER" id="PTHR15672:SF8">
    <property type="entry name" value="PROTEIN ENCORE"/>
    <property type="match status" value="1"/>
</dbReference>
<protein>
    <recommendedName>
        <fullName evidence="7">R3H domain-containing protein</fullName>
    </recommendedName>
</protein>
<dbReference type="SMART" id="SM00393">
    <property type="entry name" value="R3H"/>
    <property type="match status" value="1"/>
</dbReference>
<dbReference type="GO" id="GO:0003676">
    <property type="term" value="F:nucleic acid binding"/>
    <property type="evidence" value="ECO:0007669"/>
    <property type="project" value="UniProtKB-UniRule"/>
</dbReference>
<evidence type="ECO:0000256" key="2">
    <source>
        <dbReference type="SAM" id="MobiDB-lite"/>
    </source>
</evidence>
<evidence type="ECO:0000313" key="6">
    <source>
        <dbReference type="Proteomes" id="UP000039324"/>
    </source>
</evidence>
<evidence type="ECO:0008006" key="7">
    <source>
        <dbReference type="Google" id="ProtNLM"/>
    </source>
</evidence>
<evidence type="ECO:0000259" key="3">
    <source>
        <dbReference type="PROSITE" id="PS51061"/>
    </source>
</evidence>
<dbReference type="InterPro" id="IPR036867">
    <property type="entry name" value="R3H_dom_sf"/>
</dbReference>
<dbReference type="SUPFAM" id="SSF82708">
    <property type="entry name" value="R3H domain"/>
    <property type="match status" value="1"/>
</dbReference>
<feature type="compositionally biased region" description="Low complexity" evidence="2">
    <location>
        <begin position="143"/>
        <end position="155"/>
    </location>
</feature>
<organism evidence="5 6">
    <name type="scientific">Plasmodiophora brassicae</name>
    <name type="common">Clubroot disease agent</name>
    <dbReference type="NCBI Taxonomy" id="37360"/>
    <lineage>
        <taxon>Eukaryota</taxon>
        <taxon>Sar</taxon>
        <taxon>Rhizaria</taxon>
        <taxon>Endomyxa</taxon>
        <taxon>Phytomyxea</taxon>
        <taxon>Plasmodiophorida</taxon>
        <taxon>Plasmodiophoridae</taxon>
        <taxon>Plasmodiophora</taxon>
    </lineage>
</organism>
<dbReference type="Pfam" id="PF12752">
    <property type="entry name" value="SUZ"/>
    <property type="match status" value="1"/>
</dbReference>
<keyword evidence="6" id="KW-1185">Reference proteome</keyword>
<feature type="domain" description="R3H" evidence="3">
    <location>
        <begin position="39"/>
        <end position="103"/>
    </location>
</feature>
<dbReference type="EMBL" id="CDSF01000100">
    <property type="protein sequence ID" value="CEP00276.1"/>
    <property type="molecule type" value="Genomic_DNA"/>
</dbReference>
<dbReference type="PANTHER" id="PTHR15672">
    <property type="entry name" value="CAMP-REGULATED PHOSPHOPROTEIN 21 RELATED R3H DOMAIN CONTAINING PROTEIN"/>
    <property type="match status" value="1"/>
</dbReference>
<feature type="region of interest" description="Disordered" evidence="2">
    <location>
        <begin position="1"/>
        <end position="23"/>
    </location>
</feature>
<feature type="domain" description="SUZ" evidence="4">
    <location>
        <begin position="106"/>
        <end position="188"/>
    </location>
</feature>
<dbReference type="Proteomes" id="UP000039324">
    <property type="component" value="Unassembled WGS sequence"/>
</dbReference>
<feature type="compositionally biased region" description="Acidic residues" evidence="2">
    <location>
        <begin position="189"/>
        <end position="214"/>
    </location>
</feature>
<proteinExistence type="predicted"/>
<dbReference type="AlphaFoldDB" id="A0A0G4IZ20"/>
<dbReference type="PROSITE" id="PS51673">
    <property type="entry name" value="SUZ"/>
    <property type="match status" value="1"/>
</dbReference>
<evidence type="ECO:0000259" key="4">
    <source>
        <dbReference type="PROSITE" id="PS51673"/>
    </source>
</evidence>
<dbReference type="InterPro" id="IPR001374">
    <property type="entry name" value="R3H_dom"/>
</dbReference>
<dbReference type="STRING" id="37360.A0A0G4IZ20"/>
<evidence type="ECO:0000313" key="5">
    <source>
        <dbReference type="EMBL" id="CEP00276.1"/>
    </source>
</evidence>
<gene>
    <name evidence="5" type="ORF">PBRA_008010</name>
</gene>
<keyword evidence="1" id="KW-0597">Phosphoprotein</keyword>
<sequence>MRLHPPRVTDMGDDPEGRPAAHGDIDPILVQALGNDRDRPLLMQFEAQVEAFLRDPNQDRVMFPPMSSYHRLLLHKVADLYRIEHPSLRTPDGQRHLVLVKLDQSSIPDLRLCDLAVPPAAPANATSAGAVAPAPVRIMRRQPGPSASGVPSSASRTGSTGDAAVDTSLQTREEAYARARAKLFNLDDGAADDDDDDDGRADLYDDGDEDLPVVDDEDQDLYRRNVVPFRSVSSGYAPPVPPYEAAGPYWPPSSSMPRQAAAAAGPYAPLQADQLFINESVVDVDTDWAEQKRPDADSFTFCTSMLEVYDLPVGARNYQIDMLLDDLKQRPCTLRWLSDGRVIAVFGSARAALDAMQSTSSATYKLRPWSGGT</sequence>
<name>A0A0G4IZ20_PLABS</name>
<dbReference type="InterPro" id="IPR024771">
    <property type="entry name" value="SUZ"/>
</dbReference>
<feature type="region of interest" description="Disordered" evidence="2">
    <location>
        <begin position="140"/>
        <end position="168"/>
    </location>
</feature>
<dbReference type="InterPro" id="IPR051937">
    <property type="entry name" value="R3H_domain_containing"/>
</dbReference>
<dbReference type="Pfam" id="PF01424">
    <property type="entry name" value="R3H"/>
    <property type="match status" value="1"/>
</dbReference>
<dbReference type="PROSITE" id="PS51061">
    <property type="entry name" value="R3H"/>
    <property type="match status" value="1"/>
</dbReference>
<dbReference type="OrthoDB" id="278430at2759"/>
<evidence type="ECO:0000256" key="1">
    <source>
        <dbReference type="ARBA" id="ARBA00022553"/>
    </source>
</evidence>